<dbReference type="CDD" id="cd01450">
    <property type="entry name" value="vWFA_subfamily_ECM"/>
    <property type="match status" value="1"/>
</dbReference>
<dbReference type="InterPro" id="IPR002035">
    <property type="entry name" value="VWF_A"/>
</dbReference>
<name>A0A914VJD5_9BILA</name>
<dbReference type="PRINTS" id="PR00453">
    <property type="entry name" value="VWFADOMAIN"/>
</dbReference>
<evidence type="ECO:0000259" key="1">
    <source>
        <dbReference type="PROSITE" id="PS50234"/>
    </source>
</evidence>
<reference evidence="3" key="1">
    <citation type="submission" date="2022-11" db="UniProtKB">
        <authorList>
            <consortium name="WormBaseParasite"/>
        </authorList>
    </citation>
    <scope>IDENTIFICATION</scope>
</reference>
<dbReference type="InterPro" id="IPR050525">
    <property type="entry name" value="ECM_Assembly_Org"/>
</dbReference>
<evidence type="ECO:0000313" key="3">
    <source>
        <dbReference type="WBParaSite" id="PSAMB.scaffold197size66919.g3584.t1"/>
    </source>
</evidence>
<dbReference type="Pfam" id="PF00092">
    <property type="entry name" value="VWA"/>
    <property type="match status" value="1"/>
</dbReference>
<dbReference type="PROSITE" id="PS50234">
    <property type="entry name" value="VWFA"/>
    <property type="match status" value="1"/>
</dbReference>
<dbReference type="AlphaFoldDB" id="A0A914VJD5"/>
<proteinExistence type="predicted"/>
<dbReference type="InterPro" id="IPR036465">
    <property type="entry name" value="vWFA_dom_sf"/>
</dbReference>
<keyword evidence="2" id="KW-1185">Reference proteome</keyword>
<evidence type="ECO:0000313" key="2">
    <source>
        <dbReference type="Proteomes" id="UP000887566"/>
    </source>
</evidence>
<accession>A0A914VJD5</accession>
<dbReference type="Gene3D" id="3.40.50.410">
    <property type="entry name" value="von Willebrand factor, type A domain"/>
    <property type="match status" value="1"/>
</dbReference>
<dbReference type="WBParaSite" id="PSAMB.scaffold197size66919.g3584.t1">
    <property type="protein sequence ID" value="PSAMB.scaffold197size66919.g3584.t1"/>
    <property type="gene ID" value="PSAMB.scaffold197size66919.g3584"/>
</dbReference>
<organism evidence="2 3">
    <name type="scientific">Plectus sambesii</name>
    <dbReference type="NCBI Taxonomy" id="2011161"/>
    <lineage>
        <taxon>Eukaryota</taxon>
        <taxon>Metazoa</taxon>
        <taxon>Ecdysozoa</taxon>
        <taxon>Nematoda</taxon>
        <taxon>Chromadorea</taxon>
        <taxon>Plectida</taxon>
        <taxon>Plectina</taxon>
        <taxon>Plectoidea</taxon>
        <taxon>Plectidae</taxon>
        <taxon>Plectus</taxon>
    </lineage>
</organism>
<protein>
    <submittedName>
        <fullName evidence="3">VWFA domain-containing protein</fullName>
    </submittedName>
</protein>
<dbReference type="SMART" id="SM00327">
    <property type="entry name" value="VWA"/>
    <property type="match status" value="1"/>
</dbReference>
<dbReference type="SUPFAM" id="SSF53300">
    <property type="entry name" value="vWA-like"/>
    <property type="match status" value="1"/>
</dbReference>
<feature type="domain" description="VWFA" evidence="1">
    <location>
        <begin position="20"/>
        <end position="163"/>
    </location>
</feature>
<dbReference type="Proteomes" id="UP000887566">
    <property type="component" value="Unplaced"/>
</dbReference>
<dbReference type="PANTHER" id="PTHR24020:SF20">
    <property type="entry name" value="PH DOMAIN-CONTAINING PROTEIN"/>
    <property type="match status" value="1"/>
</dbReference>
<sequence>MKTKPTCTVNSLKCKKGAVDLALVIDESSSISHGDYYLTLLFLANLTDTMDIGPAMNQSQVALVTFSSSAKLAFNLKRPNGNKKQLRDDILNLMKTNEGTDIASGMNLATTKVFTPTGGDRSDVQNVMLVLTDGEDNTDVTSAQKAAAAKNITVYVIAIGNGK</sequence>
<dbReference type="PANTHER" id="PTHR24020">
    <property type="entry name" value="COLLAGEN ALPHA"/>
    <property type="match status" value="1"/>
</dbReference>